<sequence>MTTLKAVIVFESMFGNTEKLAREMGDGLAGEGVQVALADVRHVRPEDFAGCDLIVLGAPTHAFTLSRPSTRADAVRQGAHESRAALGLREWLASLDEVFGAGTARPCAAVFDTRVEKVKHWPGSAARKTGRVLHGHGIDLIDHPTSFYVEDVKGPLVTGERERARTWVRHLLSIVRTRTTTKSA</sequence>
<comment type="caution">
    <text evidence="2">The sequence shown here is derived from an EMBL/GenBank/DDBJ whole genome shotgun (WGS) entry which is preliminary data.</text>
</comment>
<protein>
    <submittedName>
        <fullName evidence="2">Flavodoxin family protein</fullName>
    </submittedName>
</protein>
<dbReference type="RefSeq" id="WP_344156970.1">
    <property type="nucleotide sequence ID" value="NZ_BAAAQR010000015.1"/>
</dbReference>
<accession>A0ABP5LYD1</accession>
<gene>
    <name evidence="2" type="ORF">GCM10009844_40410</name>
</gene>
<evidence type="ECO:0000259" key="1">
    <source>
        <dbReference type="PROSITE" id="PS50902"/>
    </source>
</evidence>
<keyword evidence="3" id="KW-1185">Reference proteome</keyword>
<evidence type="ECO:0000313" key="2">
    <source>
        <dbReference type="EMBL" id="GAA2154484.1"/>
    </source>
</evidence>
<dbReference type="InterPro" id="IPR029039">
    <property type="entry name" value="Flavoprotein-like_sf"/>
</dbReference>
<dbReference type="PROSITE" id="PS50902">
    <property type="entry name" value="FLAVODOXIN_LIKE"/>
    <property type="match status" value="1"/>
</dbReference>
<dbReference type="SUPFAM" id="SSF52218">
    <property type="entry name" value="Flavoproteins"/>
    <property type="match status" value="1"/>
</dbReference>
<organism evidence="2 3">
    <name type="scientific">Nocardioides koreensis</name>
    <dbReference type="NCBI Taxonomy" id="433651"/>
    <lineage>
        <taxon>Bacteria</taxon>
        <taxon>Bacillati</taxon>
        <taxon>Actinomycetota</taxon>
        <taxon>Actinomycetes</taxon>
        <taxon>Propionibacteriales</taxon>
        <taxon>Nocardioidaceae</taxon>
        <taxon>Nocardioides</taxon>
    </lineage>
</organism>
<dbReference type="InterPro" id="IPR008254">
    <property type="entry name" value="Flavodoxin/NO_synth"/>
</dbReference>
<dbReference type="Pfam" id="PF00258">
    <property type="entry name" value="Flavodoxin_1"/>
    <property type="match status" value="1"/>
</dbReference>
<name>A0ABP5LYD1_9ACTN</name>
<evidence type="ECO:0000313" key="3">
    <source>
        <dbReference type="Proteomes" id="UP001501771"/>
    </source>
</evidence>
<dbReference type="Proteomes" id="UP001501771">
    <property type="component" value="Unassembled WGS sequence"/>
</dbReference>
<reference evidence="3" key="1">
    <citation type="journal article" date="2019" name="Int. J. Syst. Evol. Microbiol.">
        <title>The Global Catalogue of Microorganisms (GCM) 10K type strain sequencing project: providing services to taxonomists for standard genome sequencing and annotation.</title>
        <authorList>
            <consortium name="The Broad Institute Genomics Platform"/>
            <consortium name="The Broad Institute Genome Sequencing Center for Infectious Disease"/>
            <person name="Wu L."/>
            <person name="Ma J."/>
        </authorList>
    </citation>
    <scope>NUCLEOTIDE SEQUENCE [LARGE SCALE GENOMIC DNA]</scope>
    <source>
        <strain evidence="3">JCM 16022</strain>
    </source>
</reference>
<feature type="domain" description="Flavodoxin-like" evidence="1">
    <location>
        <begin position="6"/>
        <end position="172"/>
    </location>
</feature>
<proteinExistence type="predicted"/>
<dbReference type="Gene3D" id="3.40.50.360">
    <property type="match status" value="1"/>
</dbReference>
<dbReference type="EMBL" id="BAAAQR010000015">
    <property type="protein sequence ID" value="GAA2154484.1"/>
    <property type="molecule type" value="Genomic_DNA"/>
</dbReference>